<comment type="subcellular location">
    <subcellularLocation>
        <location evidence="2">Chromosome</location>
    </subcellularLocation>
    <subcellularLocation>
        <location evidence="3">Nucleus</location>
        <location evidence="3">Nucleolus</location>
    </subcellularLocation>
</comment>
<dbReference type="AlphaFoldDB" id="A0A212FJ27"/>
<feature type="region of interest" description="Disordered" evidence="14">
    <location>
        <begin position="156"/>
        <end position="175"/>
    </location>
</feature>
<dbReference type="InterPro" id="IPR005579">
    <property type="entry name" value="Cgr1-like"/>
</dbReference>
<feature type="region of interest" description="Disordered" evidence="14">
    <location>
        <begin position="1"/>
        <end position="57"/>
    </location>
</feature>
<sequence length="175" mass="20685">MATDVDQKVNSILENIKKSSNNNDEKSSQVEENKVKKPVNKTKKANENEIRGVPKSGRFWKSKKEKFSKIIKTKGIRPDYQKKEALRIELKRTKDISHQILDQIKEKEEARKQRRRENIKRAEENKRKSEIVQVITNTKKLKRMKKKQLRFIEKRDINVNKENKQQSSADSAVDK</sequence>
<feature type="compositionally biased region" description="Basic and acidic residues" evidence="14">
    <location>
        <begin position="119"/>
        <end position="128"/>
    </location>
</feature>
<keyword evidence="16" id="KW-1185">Reference proteome</keyword>
<evidence type="ECO:0000256" key="1">
    <source>
        <dbReference type="ARBA" id="ARBA00004090"/>
    </source>
</evidence>
<proteinExistence type="inferred from homology"/>
<dbReference type="FunCoup" id="A0A212FJ27">
    <property type="interactions" value="274"/>
</dbReference>
<evidence type="ECO:0000256" key="9">
    <source>
        <dbReference type="ARBA" id="ARBA00022553"/>
    </source>
</evidence>
<evidence type="ECO:0000256" key="7">
    <source>
        <dbReference type="ARBA" id="ARBA00022517"/>
    </source>
</evidence>
<evidence type="ECO:0000313" key="16">
    <source>
        <dbReference type="Proteomes" id="UP000007151"/>
    </source>
</evidence>
<evidence type="ECO:0000313" key="15">
    <source>
        <dbReference type="EMBL" id="OWR53757.1"/>
    </source>
</evidence>
<dbReference type="OrthoDB" id="277961at2759"/>
<evidence type="ECO:0000256" key="5">
    <source>
        <dbReference type="ARBA" id="ARBA00016738"/>
    </source>
</evidence>
<dbReference type="STRING" id="278856.A0A212FJ27"/>
<keyword evidence="12" id="KW-0539">Nucleus</keyword>
<evidence type="ECO:0000256" key="14">
    <source>
        <dbReference type="SAM" id="MobiDB-lite"/>
    </source>
</evidence>
<reference evidence="15 16" key="1">
    <citation type="journal article" date="2011" name="Cell">
        <title>The monarch butterfly genome yields insights into long-distance migration.</title>
        <authorList>
            <person name="Zhan S."/>
            <person name="Merlin C."/>
            <person name="Boore J.L."/>
            <person name="Reppert S.M."/>
        </authorList>
    </citation>
    <scope>NUCLEOTIDE SEQUENCE [LARGE SCALE GENOMIC DNA]</scope>
    <source>
        <strain evidence="15">F-2</strain>
    </source>
</reference>
<evidence type="ECO:0000256" key="3">
    <source>
        <dbReference type="ARBA" id="ARBA00004604"/>
    </source>
</evidence>
<evidence type="ECO:0000256" key="10">
    <source>
        <dbReference type="ARBA" id="ARBA00022934"/>
    </source>
</evidence>
<keyword evidence="7" id="KW-0690">Ribosome biogenesis</keyword>
<dbReference type="Proteomes" id="UP000007151">
    <property type="component" value="Unassembled WGS sequence"/>
</dbReference>
<evidence type="ECO:0000256" key="2">
    <source>
        <dbReference type="ARBA" id="ARBA00004286"/>
    </source>
</evidence>
<evidence type="ECO:0000256" key="6">
    <source>
        <dbReference type="ARBA" id="ARBA00022454"/>
    </source>
</evidence>
<keyword evidence="9" id="KW-0597">Phosphoprotein</keyword>
<evidence type="ECO:0000256" key="8">
    <source>
        <dbReference type="ARBA" id="ARBA00022552"/>
    </source>
</evidence>
<evidence type="ECO:0000256" key="12">
    <source>
        <dbReference type="ARBA" id="ARBA00023242"/>
    </source>
</evidence>
<evidence type="ECO:0000256" key="4">
    <source>
        <dbReference type="ARBA" id="ARBA00007869"/>
    </source>
</evidence>
<comment type="caution">
    <text evidence="15">The sequence shown here is derived from an EMBL/GenBank/DDBJ whole genome shotgun (WGS) entry which is preliminary data.</text>
</comment>
<keyword evidence="6" id="KW-0158">Chromosome</keyword>
<dbReference type="InterPro" id="IPR026570">
    <property type="entry name" value="CCDC86"/>
</dbReference>
<gene>
    <name evidence="15" type="ORF">KGM_201777</name>
</gene>
<organism evidence="15 16">
    <name type="scientific">Danaus plexippus plexippus</name>
    <dbReference type="NCBI Taxonomy" id="278856"/>
    <lineage>
        <taxon>Eukaryota</taxon>
        <taxon>Metazoa</taxon>
        <taxon>Ecdysozoa</taxon>
        <taxon>Arthropoda</taxon>
        <taxon>Hexapoda</taxon>
        <taxon>Insecta</taxon>
        <taxon>Pterygota</taxon>
        <taxon>Neoptera</taxon>
        <taxon>Endopterygota</taxon>
        <taxon>Lepidoptera</taxon>
        <taxon>Glossata</taxon>
        <taxon>Ditrysia</taxon>
        <taxon>Papilionoidea</taxon>
        <taxon>Nymphalidae</taxon>
        <taxon>Danainae</taxon>
        <taxon>Danaini</taxon>
        <taxon>Danaina</taxon>
        <taxon>Danaus</taxon>
        <taxon>Danaus</taxon>
    </lineage>
</organism>
<dbReference type="Pfam" id="PF03879">
    <property type="entry name" value="Cgr1"/>
    <property type="match status" value="1"/>
</dbReference>
<name>A0A212FJ27_DANPL</name>
<evidence type="ECO:0000256" key="13">
    <source>
        <dbReference type="ARBA" id="ARBA00093307"/>
    </source>
</evidence>
<evidence type="ECO:0000256" key="11">
    <source>
        <dbReference type="ARBA" id="ARBA00023054"/>
    </source>
</evidence>
<dbReference type="PANTHER" id="PTHR13557:SF1">
    <property type="entry name" value="COILED-COIL DOMAIN-CONTAINING PROTEIN 86"/>
    <property type="match status" value="1"/>
</dbReference>
<protein>
    <recommendedName>
        <fullName evidence="5">Coiled-coil domain-containing protein 86</fullName>
    </recommendedName>
</protein>
<feature type="compositionally biased region" description="Basic and acidic residues" evidence="14">
    <location>
        <begin position="23"/>
        <end position="35"/>
    </location>
</feature>
<dbReference type="GO" id="GO:0005694">
    <property type="term" value="C:chromosome"/>
    <property type="evidence" value="ECO:0007669"/>
    <property type="project" value="UniProtKB-SubCell"/>
</dbReference>
<feature type="compositionally biased region" description="Polar residues" evidence="14">
    <location>
        <begin position="165"/>
        <end position="175"/>
    </location>
</feature>
<dbReference type="eggNOG" id="KOG4538">
    <property type="taxonomic scope" value="Eukaryota"/>
</dbReference>
<comment type="function">
    <text evidence="1">Involved in nucleolar integrity and required for processing of the pre-rRNA for the 60S ribosome subunit.</text>
</comment>
<dbReference type="KEGG" id="dpl:KGM_201777"/>
<comment type="function">
    <text evidence="13">Required for proper chromosome segregation during mitosis and error-free mitotic progression.</text>
</comment>
<dbReference type="GO" id="GO:0005730">
    <property type="term" value="C:nucleolus"/>
    <property type="evidence" value="ECO:0007669"/>
    <property type="project" value="UniProtKB-SubCell"/>
</dbReference>
<feature type="region of interest" description="Disordered" evidence="14">
    <location>
        <begin position="107"/>
        <end position="128"/>
    </location>
</feature>
<accession>A0A212FJ27</accession>
<dbReference type="PANTHER" id="PTHR13557">
    <property type="entry name" value="COILED-COIL DOMAIN-CONTAINING PROTEIN 86"/>
    <property type="match status" value="1"/>
</dbReference>
<comment type="similarity">
    <text evidence="4">Belongs to the CGR1 family.</text>
</comment>
<keyword evidence="10" id="KW-0164">Citrullination</keyword>
<keyword evidence="11" id="KW-0175">Coiled coil</keyword>
<dbReference type="GO" id="GO:0006364">
    <property type="term" value="P:rRNA processing"/>
    <property type="evidence" value="ECO:0007669"/>
    <property type="project" value="UniProtKB-KW"/>
</dbReference>
<dbReference type="EMBL" id="AGBW02008320">
    <property type="protein sequence ID" value="OWR53757.1"/>
    <property type="molecule type" value="Genomic_DNA"/>
</dbReference>
<keyword evidence="8" id="KW-0698">rRNA processing</keyword>